<dbReference type="Pfam" id="PF00691">
    <property type="entry name" value="OmpA"/>
    <property type="match status" value="1"/>
</dbReference>
<evidence type="ECO:0000259" key="6">
    <source>
        <dbReference type="PROSITE" id="PS51123"/>
    </source>
</evidence>
<keyword evidence="4" id="KW-0802">TPR repeat</keyword>
<sequence>MKSQKIKSTLILLTVCCFAFSQSNKEKRAEEKFENYSFFEAIASYEDLVKDGFSDEKIYKKLGNAYYLNARYDKATNWYKQLFELESSSIDPEYLYRYAQSLKSLKKYDESFEWMKKFELAKVKDGRVQKFRKTYDYLKDIELNSNRYKIENIAINSKESDFSPSLYNENLIFATARDTRFTSSNVHEWNNKPFLNLYTSQITEDGSFLNTKKLSKNINKKTHESSTAFSKDGTTMYFTRNNSENGRFSRDKEGISRLKIYKATKINGEWGAITELPFNGDDYSTAHPSLNTDESKLYFASDMEGTLGASDIFVVDINSDGDFGIPVNMGSSINTEARETFPFITESGILYFASDGHPGLGGLDMFAAKIDNKEKAVIHNLGKPLNSEQDDFSFVIDEGKQKGFFASNRDGGIGSDDIYSFVEYKKLDFNCYSQINGKVKDLKTNEIIARVDLQLVGDNGDVLSKTVTNSDGGFQFEVPCENDNYKIIASKIDYEENKVSIHIEDTLEIFLKSTLIEEISGTDLAKSLQLNPIYFDLDKHSIRADAKVILEKVIAYMKQYPLSKIEIRSHTDSRAGDKYNQRLSTKRAKATVGYLVSQGVSKSRLVGIGYGESKLINLCTNNSSCSDTEHELNRRSEFIIIR</sequence>
<dbReference type="Proteomes" id="UP000186953">
    <property type="component" value="Unassembled WGS sequence"/>
</dbReference>
<dbReference type="EMBL" id="FTMA01000013">
    <property type="protein sequence ID" value="SIR40778.1"/>
    <property type="molecule type" value="Genomic_DNA"/>
</dbReference>
<reference evidence="8" key="1">
    <citation type="submission" date="2017-01" db="EMBL/GenBank/DDBJ databases">
        <authorList>
            <person name="Varghese N."/>
            <person name="Submissions S."/>
        </authorList>
    </citation>
    <scope>NUCLEOTIDE SEQUENCE [LARGE SCALE GENOMIC DNA]</scope>
    <source>
        <strain evidence="8">DSM 15366</strain>
    </source>
</reference>
<dbReference type="Gene3D" id="2.60.40.1120">
    <property type="entry name" value="Carboxypeptidase-like, regulatory domain"/>
    <property type="match status" value="1"/>
</dbReference>
<dbReference type="SUPFAM" id="SSF82171">
    <property type="entry name" value="DPP6 N-terminal domain-like"/>
    <property type="match status" value="1"/>
</dbReference>
<evidence type="ECO:0000256" key="4">
    <source>
        <dbReference type="PROSITE-ProRule" id="PRU00339"/>
    </source>
</evidence>
<dbReference type="OrthoDB" id="9809364at2"/>
<feature type="domain" description="OmpA-like" evidence="6">
    <location>
        <begin position="522"/>
        <end position="642"/>
    </location>
</feature>
<dbReference type="PANTHER" id="PTHR30329:SF21">
    <property type="entry name" value="LIPOPROTEIN YIAD-RELATED"/>
    <property type="match status" value="1"/>
</dbReference>
<dbReference type="PANTHER" id="PTHR30329">
    <property type="entry name" value="STATOR ELEMENT OF FLAGELLAR MOTOR COMPLEX"/>
    <property type="match status" value="1"/>
</dbReference>
<keyword evidence="8" id="KW-1185">Reference proteome</keyword>
<dbReference type="GO" id="GO:0009279">
    <property type="term" value="C:cell outer membrane"/>
    <property type="evidence" value="ECO:0007669"/>
    <property type="project" value="UniProtKB-SubCell"/>
</dbReference>
<keyword evidence="2 5" id="KW-0472">Membrane</keyword>
<dbReference type="Gene3D" id="1.25.40.10">
    <property type="entry name" value="Tetratricopeptide repeat domain"/>
    <property type="match status" value="1"/>
</dbReference>
<gene>
    <name evidence="7" type="ORF">SAMN05421797_11322</name>
</gene>
<keyword evidence="3" id="KW-0998">Cell outer membrane</keyword>
<dbReference type="Pfam" id="PF13620">
    <property type="entry name" value="CarboxypepD_reg"/>
    <property type="match status" value="1"/>
</dbReference>
<dbReference type="InterPro" id="IPR011042">
    <property type="entry name" value="6-blade_b-propeller_TolB-like"/>
</dbReference>
<dbReference type="InterPro" id="IPR011659">
    <property type="entry name" value="WD40"/>
</dbReference>
<feature type="repeat" description="TPR" evidence="4">
    <location>
        <begin position="56"/>
        <end position="89"/>
    </location>
</feature>
<dbReference type="Gene3D" id="2.120.10.30">
    <property type="entry name" value="TolB, C-terminal domain"/>
    <property type="match status" value="1"/>
</dbReference>
<organism evidence="7 8">
    <name type="scientific">Maribacter ulvicola</name>
    <dbReference type="NCBI Taxonomy" id="228959"/>
    <lineage>
        <taxon>Bacteria</taxon>
        <taxon>Pseudomonadati</taxon>
        <taxon>Bacteroidota</taxon>
        <taxon>Flavobacteriia</taxon>
        <taxon>Flavobacteriales</taxon>
        <taxon>Flavobacteriaceae</taxon>
        <taxon>Maribacter</taxon>
    </lineage>
</organism>
<dbReference type="InterPro" id="IPR011990">
    <property type="entry name" value="TPR-like_helical_dom_sf"/>
</dbReference>
<evidence type="ECO:0000256" key="2">
    <source>
        <dbReference type="ARBA" id="ARBA00023136"/>
    </source>
</evidence>
<comment type="subcellular location">
    <subcellularLocation>
        <location evidence="1">Cell outer membrane</location>
    </subcellularLocation>
</comment>
<dbReference type="AlphaFoldDB" id="A0A1N7AP60"/>
<dbReference type="SUPFAM" id="SSF103088">
    <property type="entry name" value="OmpA-like"/>
    <property type="match status" value="1"/>
</dbReference>
<dbReference type="InterPro" id="IPR006664">
    <property type="entry name" value="OMP_bac"/>
</dbReference>
<protein>
    <submittedName>
        <fullName evidence="7">Outer membrane protein OmpA</fullName>
    </submittedName>
</protein>
<dbReference type="SUPFAM" id="SSF49464">
    <property type="entry name" value="Carboxypeptidase regulatory domain-like"/>
    <property type="match status" value="1"/>
</dbReference>
<evidence type="ECO:0000256" key="3">
    <source>
        <dbReference type="ARBA" id="ARBA00023237"/>
    </source>
</evidence>
<dbReference type="PROSITE" id="PS51123">
    <property type="entry name" value="OMPA_2"/>
    <property type="match status" value="1"/>
</dbReference>
<dbReference type="RefSeq" id="WP_076551385.1">
    <property type="nucleotide sequence ID" value="NZ_FTMA01000013.1"/>
</dbReference>
<evidence type="ECO:0000313" key="7">
    <source>
        <dbReference type="EMBL" id="SIR40778.1"/>
    </source>
</evidence>
<dbReference type="CDD" id="cd07185">
    <property type="entry name" value="OmpA_C-like"/>
    <property type="match status" value="1"/>
</dbReference>
<evidence type="ECO:0000313" key="8">
    <source>
        <dbReference type="Proteomes" id="UP000186953"/>
    </source>
</evidence>
<dbReference type="STRING" id="228959.SAMN05421797_11322"/>
<dbReference type="InterPro" id="IPR008969">
    <property type="entry name" value="CarboxyPept-like_regulatory"/>
</dbReference>
<name>A0A1N7AP60_9FLAO</name>
<dbReference type="InterPro" id="IPR050330">
    <property type="entry name" value="Bact_OuterMem_StrucFunc"/>
</dbReference>
<dbReference type="InterPro" id="IPR006665">
    <property type="entry name" value="OmpA-like"/>
</dbReference>
<dbReference type="InterPro" id="IPR036737">
    <property type="entry name" value="OmpA-like_sf"/>
</dbReference>
<dbReference type="PROSITE" id="PS50005">
    <property type="entry name" value="TPR"/>
    <property type="match status" value="1"/>
</dbReference>
<accession>A0A1N7AP60</accession>
<dbReference type="PRINTS" id="PR01021">
    <property type="entry name" value="OMPADOMAIN"/>
</dbReference>
<proteinExistence type="predicted"/>
<dbReference type="SUPFAM" id="SSF48452">
    <property type="entry name" value="TPR-like"/>
    <property type="match status" value="1"/>
</dbReference>
<evidence type="ECO:0000256" key="1">
    <source>
        <dbReference type="ARBA" id="ARBA00004442"/>
    </source>
</evidence>
<dbReference type="Pfam" id="PF07676">
    <property type="entry name" value="PD40"/>
    <property type="match status" value="2"/>
</dbReference>
<dbReference type="InterPro" id="IPR019734">
    <property type="entry name" value="TPR_rpt"/>
</dbReference>
<evidence type="ECO:0000256" key="5">
    <source>
        <dbReference type="PROSITE-ProRule" id="PRU00473"/>
    </source>
</evidence>
<dbReference type="Gene3D" id="3.30.1330.60">
    <property type="entry name" value="OmpA-like domain"/>
    <property type="match status" value="1"/>
</dbReference>